<gene>
    <name evidence="3" type="ORF">UFOPK2658_01807</name>
    <name evidence="4" type="ORF">UFOPK3304_00700</name>
</gene>
<evidence type="ECO:0000313" key="4">
    <source>
        <dbReference type="EMBL" id="CAB4865428.1"/>
    </source>
</evidence>
<proteinExistence type="predicted"/>
<reference evidence="4" key="1">
    <citation type="submission" date="2020-05" db="EMBL/GenBank/DDBJ databases">
        <authorList>
            <person name="Chiriac C."/>
            <person name="Salcher M."/>
            <person name="Ghai R."/>
            <person name="Kavagutti S V."/>
        </authorList>
    </citation>
    <scope>NUCLEOTIDE SEQUENCE</scope>
</reference>
<accession>A0A6J7D8D5</accession>
<dbReference type="EMBL" id="CAEZYH010000126">
    <property type="protein sequence ID" value="CAB4733061.1"/>
    <property type="molecule type" value="Genomic_DNA"/>
</dbReference>
<dbReference type="GO" id="GO:0046872">
    <property type="term" value="F:metal ion binding"/>
    <property type="evidence" value="ECO:0007669"/>
    <property type="project" value="UniProtKB-KW"/>
</dbReference>
<dbReference type="Gene3D" id="2.60.120.620">
    <property type="entry name" value="q2cbj1_9rhob like domain"/>
    <property type="match status" value="1"/>
</dbReference>
<dbReference type="AlphaFoldDB" id="A0A6J7D8D5"/>
<dbReference type="Pfam" id="PF05721">
    <property type="entry name" value="PhyH"/>
    <property type="match status" value="1"/>
</dbReference>
<evidence type="ECO:0000313" key="3">
    <source>
        <dbReference type="EMBL" id="CAB4733061.1"/>
    </source>
</evidence>
<evidence type="ECO:0000256" key="1">
    <source>
        <dbReference type="ARBA" id="ARBA00022723"/>
    </source>
</evidence>
<dbReference type="SUPFAM" id="SSF51197">
    <property type="entry name" value="Clavaminate synthase-like"/>
    <property type="match status" value="1"/>
</dbReference>
<keyword evidence="1" id="KW-0479">Metal-binding</keyword>
<dbReference type="PANTHER" id="PTHR20883:SF15">
    <property type="entry name" value="PHYTANOYL-COA DIOXYGENASE DOMAIN-CONTAINING PROTEIN 1"/>
    <property type="match status" value="1"/>
</dbReference>
<dbReference type="PANTHER" id="PTHR20883">
    <property type="entry name" value="PHYTANOYL-COA DIOXYGENASE DOMAIN CONTAINING 1"/>
    <property type="match status" value="1"/>
</dbReference>
<dbReference type="InterPro" id="IPR008775">
    <property type="entry name" value="Phytyl_CoA_dOase-like"/>
</dbReference>
<keyword evidence="2" id="KW-0408">Iron</keyword>
<protein>
    <submittedName>
        <fullName evidence="4">Unannotated protein</fullName>
    </submittedName>
</protein>
<evidence type="ECO:0000256" key="2">
    <source>
        <dbReference type="ARBA" id="ARBA00023004"/>
    </source>
</evidence>
<organism evidence="4">
    <name type="scientific">freshwater metagenome</name>
    <dbReference type="NCBI Taxonomy" id="449393"/>
    <lineage>
        <taxon>unclassified sequences</taxon>
        <taxon>metagenomes</taxon>
        <taxon>ecological metagenomes</taxon>
    </lineage>
</organism>
<dbReference type="EMBL" id="CAFBLJ010000027">
    <property type="protein sequence ID" value="CAB4865428.1"/>
    <property type="molecule type" value="Genomic_DNA"/>
</dbReference>
<name>A0A6J7D8D5_9ZZZZ</name>
<sequence>MHDLDPVFESFTYTNKLADVASDIGMPDALALQTMYICKQPRIGGEVTCHQDATFLYSDPITVTGFWFAIEDATLENGCLWAAPGGHKTTLRKKFVRNDANDGATFEVLDGDPLPMPPTDLVPLEVKAGTLIVLHGLLPHWSDVNRSDKSRHAYSIHCISESAIYPEWNWLQRNSELPLRRLDKVAASL</sequence>